<keyword evidence="1" id="KW-0812">Transmembrane</keyword>
<proteinExistence type="predicted"/>
<keyword evidence="1" id="KW-1133">Transmembrane helix</keyword>
<evidence type="ECO:0000313" key="3">
    <source>
        <dbReference type="Proteomes" id="UP000030689"/>
    </source>
</evidence>
<dbReference type="AlphaFoldDB" id="V4LBK6"/>
<organism evidence="2 3">
    <name type="scientific">Eutrema salsugineum</name>
    <name type="common">Saltwater cress</name>
    <name type="synonym">Sisymbrium salsugineum</name>
    <dbReference type="NCBI Taxonomy" id="72664"/>
    <lineage>
        <taxon>Eukaryota</taxon>
        <taxon>Viridiplantae</taxon>
        <taxon>Streptophyta</taxon>
        <taxon>Embryophyta</taxon>
        <taxon>Tracheophyta</taxon>
        <taxon>Spermatophyta</taxon>
        <taxon>Magnoliopsida</taxon>
        <taxon>eudicotyledons</taxon>
        <taxon>Gunneridae</taxon>
        <taxon>Pentapetalae</taxon>
        <taxon>rosids</taxon>
        <taxon>malvids</taxon>
        <taxon>Brassicales</taxon>
        <taxon>Brassicaceae</taxon>
        <taxon>Eutremeae</taxon>
        <taxon>Eutrema</taxon>
    </lineage>
</organism>
<name>V4LBK6_EUTSA</name>
<dbReference type="KEGG" id="eus:EUTSA_v10015150mg"/>
<accession>V4LBK6</accession>
<dbReference type="EMBL" id="KI517464">
    <property type="protein sequence ID" value="ESQ41049.1"/>
    <property type="molecule type" value="Genomic_DNA"/>
</dbReference>
<keyword evidence="3" id="KW-1185">Reference proteome</keyword>
<evidence type="ECO:0000313" key="2">
    <source>
        <dbReference type="EMBL" id="ESQ41049.1"/>
    </source>
</evidence>
<keyword evidence="1" id="KW-0472">Membrane</keyword>
<dbReference type="Gramene" id="ESQ41049">
    <property type="protein sequence ID" value="ESQ41049"/>
    <property type="gene ID" value="EUTSA_v10015150mg"/>
</dbReference>
<gene>
    <name evidence="2" type="ORF">EUTSA_v10015150mg</name>
</gene>
<sequence length="86" mass="10200">MIFQVKFDPLFKKAFRMSFIPGASLSSYGIILAYATANKYTLLYKEKRNWMRGTRQKKAEHFERFSETGTGFICWMKRQLVVIFTE</sequence>
<reference evidence="2 3" key="1">
    <citation type="journal article" date="2013" name="Front. Plant Sci.">
        <title>The Reference Genome of the Halophytic Plant Eutrema salsugineum.</title>
        <authorList>
            <person name="Yang R."/>
            <person name="Jarvis D.E."/>
            <person name="Chen H."/>
            <person name="Beilstein M.A."/>
            <person name="Grimwood J."/>
            <person name="Jenkins J."/>
            <person name="Shu S."/>
            <person name="Prochnik S."/>
            <person name="Xin M."/>
            <person name="Ma C."/>
            <person name="Schmutz J."/>
            <person name="Wing R.A."/>
            <person name="Mitchell-Olds T."/>
            <person name="Schumaker K.S."/>
            <person name="Wang X."/>
        </authorList>
    </citation>
    <scope>NUCLEOTIDE SEQUENCE [LARGE SCALE GENOMIC DNA]</scope>
</reference>
<feature type="transmembrane region" description="Helical" evidence="1">
    <location>
        <begin position="20"/>
        <end position="42"/>
    </location>
</feature>
<protein>
    <submittedName>
        <fullName evidence="2">Uncharacterized protein</fullName>
    </submittedName>
</protein>
<dbReference type="Proteomes" id="UP000030689">
    <property type="component" value="Unassembled WGS sequence"/>
</dbReference>
<evidence type="ECO:0000256" key="1">
    <source>
        <dbReference type="SAM" id="Phobius"/>
    </source>
</evidence>